<feature type="transmembrane region" description="Helical" evidence="7">
    <location>
        <begin position="111"/>
        <end position="129"/>
    </location>
</feature>
<feature type="binding site" evidence="7">
    <location>
        <position position="130"/>
    </location>
    <ligand>
        <name>a 1,2-diacyl-sn-glycero-3-phospho-(1'-sn-glycerol)</name>
        <dbReference type="ChEBI" id="CHEBI:64716"/>
    </ligand>
</feature>
<dbReference type="GO" id="GO:0042158">
    <property type="term" value="P:lipoprotein biosynthetic process"/>
    <property type="evidence" value="ECO:0007669"/>
    <property type="project" value="UniProtKB-UniRule"/>
</dbReference>
<dbReference type="EMBL" id="DVMM01000041">
    <property type="protein sequence ID" value="HIU29083.1"/>
    <property type="molecule type" value="Genomic_DNA"/>
</dbReference>
<keyword evidence="5 7" id="KW-1133">Transmembrane helix</keyword>
<reference evidence="9" key="1">
    <citation type="submission" date="2020-10" db="EMBL/GenBank/DDBJ databases">
        <authorList>
            <person name="Gilroy R."/>
        </authorList>
    </citation>
    <scope>NUCLEOTIDE SEQUENCE</scope>
    <source>
        <strain evidence="9">CHK195-4489</strain>
    </source>
</reference>
<comment type="pathway">
    <text evidence="7">Protein modification; lipoprotein biosynthesis (diacylglyceryl transfer).</text>
</comment>
<comment type="similarity">
    <text evidence="1 7">Belongs to the Lgt family.</text>
</comment>
<accession>A0A9D1I6D4</accession>
<evidence type="ECO:0000256" key="7">
    <source>
        <dbReference type="HAMAP-Rule" id="MF_01147"/>
    </source>
</evidence>
<keyword evidence="4 7" id="KW-0812">Transmembrane</keyword>
<evidence type="ECO:0000256" key="8">
    <source>
        <dbReference type="SAM" id="MobiDB-lite"/>
    </source>
</evidence>
<feature type="region of interest" description="Disordered" evidence="8">
    <location>
        <begin position="272"/>
        <end position="297"/>
    </location>
</feature>
<proteinExistence type="inferred from homology"/>
<reference evidence="9" key="2">
    <citation type="journal article" date="2021" name="PeerJ">
        <title>Extensive microbial diversity within the chicken gut microbiome revealed by metagenomics and culture.</title>
        <authorList>
            <person name="Gilroy R."/>
            <person name="Ravi A."/>
            <person name="Getino M."/>
            <person name="Pursley I."/>
            <person name="Horton D.L."/>
            <person name="Alikhan N.F."/>
            <person name="Baker D."/>
            <person name="Gharbi K."/>
            <person name="Hall N."/>
            <person name="Watson M."/>
            <person name="Adriaenssens E.M."/>
            <person name="Foster-Nyarko E."/>
            <person name="Jarju S."/>
            <person name="Secka A."/>
            <person name="Antonio M."/>
            <person name="Oren A."/>
            <person name="Chaudhuri R.R."/>
            <person name="La Ragione R."/>
            <person name="Hildebrand F."/>
            <person name="Pallen M.J."/>
        </authorList>
    </citation>
    <scope>NUCLEOTIDE SEQUENCE</scope>
    <source>
        <strain evidence="9">CHK195-4489</strain>
    </source>
</reference>
<comment type="catalytic activity">
    <reaction evidence="7">
        <text>L-cysteinyl-[prolipoprotein] + a 1,2-diacyl-sn-glycero-3-phospho-(1'-sn-glycerol) = an S-1,2-diacyl-sn-glyceryl-L-cysteinyl-[prolipoprotein] + sn-glycerol 1-phosphate + H(+)</text>
        <dbReference type="Rhea" id="RHEA:56712"/>
        <dbReference type="Rhea" id="RHEA-COMP:14679"/>
        <dbReference type="Rhea" id="RHEA-COMP:14680"/>
        <dbReference type="ChEBI" id="CHEBI:15378"/>
        <dbReference type="ChEBI" id="CHEBI:29950"/>
        <dbReference type="ChEBI" id="CHEBI:57685"/>
        <dbReference type="ChEBI" id="CHEBI:64716"/>
        <dbReference type="ChEBI" id="CHEBI:140658"/>
        <dbReference type="EC" id="2.5.1.145"/>
    </reaction>
</comment>
<feature type="transmembrane region" description="Helical" evidence="7">
    <location>
        <begin position="238"/>
        <end position="257"/>
    </location>
</feature>
<dbReference type="Pfam" id="PF01790">
    <property type="entry name" value="LGT"/>
    <property type="match status" value="1"/>
</dbReference>
<evidence type="ECO:0000256" key="2">
    <source>
        <dbReference type="ARBA" id="ARBA00022475"/>
    </source>
</evidence>
<evidence type="ECO:0000256" key="6">
    <source>
        <dbReference type="ARBA" id="ARBA00023136"/>
    </source>
</evidence>
<name>A0A9D1I6D4_9CLOT</name>
<feature type="transmembrane region" description="Helical" evidence="7">
    <location>
        <begin position="15"/>
        <end position="33"/>
    </location>
</feature>
<evidence type="ECO:0000256" key="4">
    <source>
        <dbReference type="ARBA" id="ARBA00022692"/>
    </source>
</evidence>
<dbReference type="AlphaFoldDB" id="A0A9D1I6D4"/>
<dbReference type="NCBIfam" id="TIGR00544">
    <property type="entry name" value="lgt"/>
    <property type="match status" value="1"/>
</dbReference>
<keyword evidence="2 7" id="KW-1003">Cell membrane</keyword>
<feature type="transmembrane region" description="Helical" evidence="7">
    <location>
        <begin position="87"/>
        <end position="106"/>
    </location>
</feature>
<gene>
    <name evidence="7" type="primary">lgt</name>
    <name evidence="9" type="ORF">IAD50_02175</name>
</gene>
<dbReference type="Proteomes" id="UP000824089">
    <property type="component" value="Unassembled WGS sequence"/>
</dbReference>
<protein>
    <recommendedName>
        <fullName evidence="7">Phosphatidylglycerol--prolipoprotein diacylglyceryl transferase</fullName>
        <ecNumber evidence="7">2.5.1.145</ecNumber>
    </recommendedName>
</protein>
<evidence type="ECO:0000313" key="9">
    <source>
        <dbReference type="EMBL" id="HIU29083.1"/>
    </source>
</evidence>
<dbReference type="HAMAP" id="MF_01147">
    <property type="entry name" value="Lgt"/>
    <property type="match status" value="1"/>
</dbReference>
<feature type="transmembrane region" description="Helical" evidence="7">
    <location>
        <begin position="180"/>
        <end position="197"/>
    </location>
</feature>
<keyword evidence="3 7" id="KW-0808">Transferase</keyword>
<keyword evidence="6 7" id="KW-0472">Membrane</keyword>
<dbReference type="EC" id="2.5.1.145" evidence="7"/>
<dbReference type="GO" id="GO:0008961">
    <property type="term" value="F:phosphatidylglycerol-prolipoprotein diacylglyceryl transferase activity"/>
    <property type="evidence" value="ECO:0007669"/>
    <property type="project" value="UniProtKB-UniRule"/>
</dbReference>
<comment type="function">
    <text evidence="7">Catalyzes the transfer of the diacylglyceryl group from phosphatidylglycerol to the sulfhydryl group of the N-terminal cysteine of a prolipoprotein, the first step in the formation of mature lipoproteins.</text>
</comment>
<evidence type="ECO:0000256" key="1">
    <source>
        <dbReference type="ARBA" id="ARBA00007150"/>
    </source>
</evidence>
<comment type="caution">
    <text evidence="9">The sequence shown here is derived from an EMBL/GenBank/DDBJ whole genome shotgun (WGS) entry which is preliminary data.</text>
</comment>
<feature type="transmembrane region" description="Helical" evidence="7">
    <location>
        <begin position="209"/>
        <end position="226"/>
    </location>
</feature>
<evidence type="ECO:0000256" key="5">
    <source>
        <dbReference type="ARBA" id="ARBA00022989"/>
    </source>
</evidence>
<dbReference type="PANTHER" id="PTHR30589">
    <property type="entry name" value="PROLIPOPROTEIN DIACYLGLYCERYL TRANSFERASE"/>
    <property type="match status" value="1"/>
</dbReference>
<dbReference type="PANTHER" id="PTHR30589:SF0">
    <property type="entry name" value="PHOSPHATIDYLGLYCEROL--PROLIPOPROTEIN DIACYLGLYCERYL TRANSFERASE"/>
    <property type="match status" value="1"/>
</dbReference>
<keyword evidence="9" id="KW-0328">Glycosyltransferase</keyword>
<organism evidence="9 10">
    <name type="scientific">Candidatus Egerieisoma faecipullorum</name>
    <dbReference type="NCBI Taxonomy" id="2840963"/>
    <lineage>
        <taxon>Bacteria</taxon>
        <taxon>Bacillati</taxon>
        <taxon>Bacillota</taxon>
        <taxon>Clostridia</taxon>
        <taxon>Eubacteriales</taxon>
        <taxon>Clostridiaceae</taxon>
        <taxon>Clostridiaceae incertae sedis</taxon>
        <taxon>Candidatus Egerieisoma</taxon>
    </lineage>
</organism>
<feature type="transmembrane region" description="Helical" evidence="7">
    <location>
        <begin position="45"/>
        <end position="67"/>
    </location>
</feature>
<dbReference type="GO" id="GO:0005886">
    <property type="term" value="C:plasma membrane"/>
    <property type="evidence" value="ECO:0007669"/>
    <property type="project" value="UniProtKB-SubCell"/>
</dbReference>
<sequence>MNDTAFTIGGFEVKWYGILICAAVILCISLALHACEKHGIKQDDLLDYILFAIPSAIIGARAYYVLFNLDNYKDDWKSIFDYWEGGLAVYGGVIAALLAAFFVSLYKKQSFIKIAGFAAPYIILGQAIGRWGNFFNQEAFGGPTDLPWGMTGDKIEEFVASQANAGVAGYELGTLVHPTFFYESFWCLLVFVFMMIYRRKWEKTEGESLCLYMILYGLERMIVEGLRTDSLYIGNTGIRVSQLLSGVLVVAGIALFIDIRRKWKLAQYESADSAEEGGLENVVEKMKNADDTDDEVQ</sequence>
<dbReference type="PROSITE" id="PS01311">
    <property type="entry name" value="LGT"/>
    <property type="match status" value="1"/>
</dbReference>
<comment type="subcellular location">
    <subcellularLocation>
        <location evidence="7">Cell membrane</location>
        <topology evidence="7">Multi-pass membrane protein</topology>
    </subcellularLocation>
</comment>
<dbReference type="InterPro" id="IPR001640">
    <property type="entry name" value="Lgt"/>
</dbReference>
<evidence type="ECO:0000256" key="3">
    <source>
        <dbReference type="ARBA" id="ARBA00022679"/>
    </source>
</evidence>
<evidence type="ECO:0000313" key="10">
    <source>
        <dbReference type="Proteomes" id="UP000824089"/>
    </source>
</evidence>